<dbReference type="EMBL" id="JANIIK010000524">
    <property type="protein sequence ID" value="KAJ3583181.1"/>
    <property type="molecule type" value="Genomic_DNA"/>
</dbReference>
<organism evidence="2 3">
    <name type="scientific">Muraenolepis orangiensis</name>
    <name type="common">Patagonian moray cod</name>
    <dbReference type="NCBI Taxonomy" id="630683"/>
    <lineage>
        <taxon>Eukaryota</taxon>
        <taxon>Metazoa</taxon>
        <taxon>Chordata</taxon>
        <taxon>Craniata</taxon>
        <taxon>Vertebrata</taxon>
        <taxon>Euteleostomi</taxon>
        <taxon>Actinopterygii</taxon>
        <taxon>Neopterygii</taxon>
        <taxon>Teleostei</taxon>
        <taxon>Neoteleostei</taxon>
        <taxon>Acanthomorphata</taxon>
        <taxon>Zeiogadaria</taxon>
        <taxon>Gadariae</taxon>
        <taxon>Gadiformes</taxon>
        <taxon>Muraenolepidoidei</taxon>
        <taxon>Muraenolepididae</taxon>
        <taxon>Muraenolepis</taxon>
    </lineage>
</organism>
<keyword evidence="1" id="KW-1133">Transmembrane helix</keyword>
<dbReference type="Proteomes" id="UP001148018">
    <property type="component" value="Unassembled WGS sequence"/>
</dbReference>
<name>A0A9Q0I4C3_9TELE</name>
<evidence type="ECO:0000313" key="2">
    <source>
        <dbReference type="EMBL" id="KAJ3583181.1"/>
    </source>
</evidence>
<gene>
    <name evidence="2" type="ORF">NHX12_034391</name>
</gene>
<keyword evidence="1" id="KW-0472">Membrane</keyword>
<accession>A0A9Q0I4C3</accession>
<evidence type="ECO:0000256" key="1">
    <source>
        <dbReference type="SAM" id="Phobius"/>
    </source>
</evidence>
<feature type="transmembrane region" description="Helical" evidence="1">
    <location>
        <begin position="18"/>
        <end position="37"/>
    </location>
</feature>
<keyword evidence="3" id="KW-1185">Reference proteome</keyword>
<evidence type="ECO:0000313" key="3">
    <source>
        <dbReference type="Proteomes" id="UP001148018"/>
    </source>
</evidence>
<keyword evidence="1" id="KW-0812">Transmembrane</keyword>
<protein>
    <recommendedName>
        <fullName evidence="4">Transmembrane protein</fullName>
    </recommendedName>
</protein>
<dbReference type="AlphaFoldDB" id="A0A9Q0I4C3"/>
<sequence>MSRHYCGEGHESSRHTGLLILVSLLFIHGCGGGAVWLSNQWKRSPPRYSSLQDSRLDGHQNRLFPLGPAAGQNLLWEGQPARTHYDEATRPLYDEATRLLYDEATRLLYDEATRPL</sequence>
<proteinExistence type="predicted"/>
<evidence type="ECO:0008006" key="4">
    <source>
        <dbReference type="Google" id="ProtNLM"/>
    </source>
</evidence>
<reference evidence="2" key="1">
    <citation type="submission" date="2022-07" db="EMBL/GenBank/DDBJ databases">
        <title>Chromosome-level genome of Muraenolepis orangiensis.</title>
        <authorList>
            <person name="Kim J."/>
        </authorList>
    </citation>
    <scope>NUCLEOTIDE SEQUENCE</scope>
    <source>
        <strain evidence="2">KU_S4_2022</strain>
        <tissue evidence="2">Muscle</tissue>
    </source>
</reference>
<comment type="caution">
    <text evidence="2">The sequence shown here is derived from an EMBL/GenBank/DDBJ whole genome shotgun (WGS) entry which is preliminary data.</text>
</comment>